<comment type="caution">
    <text evidence="9">The sequence shown here is derived from an EMBL/GenBank/DDBJ whole genome shotgun (WGS) entry which is preliminary data.</text>
</comment>
<sequence>MKSTESEHQIIRESIRALCKKFPDAYWRDKDAQHQYPEEFIDELTKEGWLSALIPEQYGGSGLGMMEAGIILEEINRSGCNAAAGHAQMYTMGALLTHGNEEQKQRWLPQIASGEVRLQAFGITEPTAGSDTTSITTFAERKGDRYVIKGQKIWTSRVQHSDLMMVLARTTPKDKVAKKTDGLSLFILDLREQEGKIQVRPIETMINHETNEVFFEGAEVPVENLIGEEGKGFKYLLSGVNAERILISSECIGDGLYFVDKAVEYASSRVVFGRPIGQNQGVQFPIAQAYMDIEAATLMRNQAAREFDQGDTRGPEANIAKYLASEASWKAANMAMNTYGGFGFATEYNIERKFREARLPLVAPIANNLVVSYVAQHVLGLPRSY</sequence>
<proteinExistence type="inferred from homology"/>
<dbReference type="PANTHER" id="PTHR43884:SF12">
    <property type="entry name" value="ISOVALERYL-COA DEHYDROGENASE, MITOCHONDRIAL-RELATED"/>
    <property type="match status" value="1"/>
</dbReference>
<feature type="domain" description="Acyl-CoA dehydrogenase/oxidase N-terminal" evidence="8">
    <location>
        <begin position="6"/>
        <end position="115"/>
    </location>
</feature>
<evidence type="ECO:0000259" key="7">
    <source>
        <dbReference type="Pfam" id="PF02770"/>
    </source>
</evidence>
<gene>
    <name evidence="9" type="ORF">GNP93_05190</name>
</gene>
<dbReference type="PIRSF" id="PIRSF016578">
    <property type="entry name" value="HsaA"/>
    <property type="match status" value="1"/>
</dbReference>
<dbReference type="GO" id="GO:0003995">
    <property type="term" value="F:acyl-CoA dehydrogenase activity"/>
    <property type="evidence" value="ECO:0007669"/>
    <property type="project" value="InterPro"/>
</dbReference>
<evidence type="ECO:0000259" key="6">
    <source>
        <dbReference type="Pfam" id="PF00441"/>
    </source>
</evidence>
<accession>A0A7X2Z9A7</accession>
<dbReference type="GO" id="GO:0050660">
    <property type="term" value="F:flavin adenine dinucleotide binding"/>
    <property type="evidence" value="ECO:0007669"/>
    <property type="project" value="InterPro"/>
</dbReference>
<dbReference type="InterPro" id="IPR036250">
    <property type="entry name" value="AcylCo_DH-like_C"/>
</dbReference>
<dbReference type="AlphaFoldDB" id="A0A7X2Z9A7"/>
<dbReference type="Gene3D" id="1.20.140.10">
    <property type="entry name" value="Butyryl-CoA Dehydrogenase, subunit A, domain 3"/>
    <property type="match status" value="1"/>
</dbReference>
<dbReference type="EMBL" id="WNZX01000003">
    <property type="protein sequence ID" value="MUG70070.1"/>
    <property type="molecule type" value="Genomic_DNA"/>
</dbReference>
<dbReference type="Gene3D" id="2.40.110.10">
    <property type="entry name" value="Butyryl-CoA Dehydrogenase, subunit A, domain 2"/>
    <property type="match status" value="1"/>
</dbReference>
<dbReference type="InterPro" id="IPR037069">
    <property type="entry name" value="AcylCoA_DH/ox_N_sf"/>
</dbReference>
<name>A0A7X2Z9A7_9BACL</name>
<feature type="domain" description="Acyl-CoA oxidase/dehydrogenase middle" evidence="7">
    <location>
        <begin position="120"/>
        <end position="216"/>
    </location>
</feature>
<dbReference type="FunFam" id="2.40.110.10:FF:000014">
    <property type="entry name" value="Probable acyl-CoA dehydrogenase"/>
    <property type="match status" value="1"/>
</dbReference>
<dbReference type="FunFam" id="1.10.540.10:FF:000013">
    <property type="entry name" value="Acyl-CoA dehydrogenase"/>
    <property type="match status" value="1"/>
</dbReference>
<dbReference type="Gene3D" id="1.10.540.10">
    <property type="entry name" value="Acyl-CoA dehydrogenase/oxidase, N-terminal domain"/>
    <property type="match status" value="1"/>
</dbReference>
<dbReference type="InterPro" id="IPR009075">
    <property type="entry name" value="AcylCo_DH/oxidase_C"/>
</dbReference>
<dbReference type="SUPFAM" id="SSF47203">
    <property type="entry name" value="Acyl-CoA dehydrogenase C-terminal domain-like"/>
    <property type="match status" value="1"/>
</dbReference>
<dbReference type="InterPro" id="IPR009100">
    <property type="entry name" value="AcylCoA_DH/oxidase_NM_dom_sf"/>
</dbReference>
<dbReference type="InterPro" id="IPR046373">
    <property type="entry name" value="Acyl-CoA_Oxase/DH_mid-dom_sf"/>
</dbReference>
<keyword evidence="3 5" id="KW-0285">Flavoprotein</keyword>
<evidence type="ECO:0000256" key="1">
    <source>
        <dbReference type="ARBA" id="ARBA00001974"/>
    </source>
</evidence>
<comment type="cofactor">
    <cofactor evidence="1 5">
        <name>FAD</name>
        <dbReference type="ChEBI" id="CHEBI:57692"/>
    </cofactor>
</comment>
<dbReference type="InterPro" id="IPR013786">
    <property type="entry name" value="AcylCoA_DH/ox_N"/>
</dbReference>
<reference evidence="9 10" key="1">
    <citation type="submission" date="2019-11" db="EMBL/GenBank/DDBJ databases">
        <title>Draft genome sequences of five Paenibacillus species of dairy origin.</title>
        <authorList>
            <person name="Olajide A.M."/>
            <person name="Chen S."/>
            <person name="Lapointe G."/>
        </authorList>
    </citation>
    <scope>NUCLEOTIDE SEQUENCE [LARGE SCALE GENOMIC DNA]</scope>
    <source>
        <strain evidence="9 10">2CS3</strain>
    </source>
</reference>
<evidence type="ECO:0000256" key="3">
    <source>
        <dbReference type="ARBA" id="ARBA00022630"/>
    </source>
</evidence>
<dbReference type="FunFam" id="1.20.140.10:FF:000012">
    <property type="entry name" value="Acyl-CoA dehydrogenase fadE12"/>
    <property type="match status" value="1"/>
</dbReference>
<dbReference type="Pfam" id="PF00441">
    <property type="entry name" value="Acyl-CoA_dh_1"/>
    <property type="match status" value="1"/>
</dbReference>
<evidence type="ECO:0000313" key="10">
    <source>
        <dbReference type="Proteomes" id="UP000450917"/>
    </source>
</evidence>
<evidence type="ECO:0000313" key="9">
    <source>
        <dbReference type="EMBL" id="MUG70070.1"/>
    </source>
</evidence>
<protein>
    <submittedName>
        <fullName evidence="9">Acyl-CoA dehydrogenase</fullName>
    </submittedName>
</protein>
<dbReference type="Pfam" id="PF02771">
    <property type="entry name" value="Acyl-CoA_dh_N"/>
    <property type="match status" value="1"/>
</dbReference>
<dbReference type="InterPro" id="IPR006089">
    <property type="entry name" value="Acyl-CoA_DH_CS"/>
</dbReference>
<evidence type="ECO:0000259" key="8">
    <source>
        <dbReference type="Pfam" id="PF02771"/>
    </source>
</evidence>
<comment type="similarity">
    <text evidence="2 5">Belongs to the acyl-CoA dehydrogenase family.</text>
</comment>
<dbReference type="Pfam" id="PF02770">
    <property type="entry name" value="Acyl-CoA_dh_M"/>
    <property type="match status" value="1"/>
</dbReference>
<dbReference type="InterPro" id="IPR006091">
    <property type="entry name" value="Acyl-CoA_Oxase/DH_mid-dom"/>
</dbReference>
<keyword evidence="10" id="KW-1185">Reference proteome</keyword>
<dbReference type="Proteomes" id="UP000450917">
    <property type="component" value="Unassembled WGS sequence"/>
</dbReference>
<dbReference type="PANTHER" id="PTHR43884">
    <property type="entry name" value="ACYL-COA DEHYDROGENASE"/>
    <property type="match status" value="1"/>
</dbReference>
<evidence type="ECO:0000256" key="4">
    <source>
        <dbReference type="ARBA" id="ARBA00022827"/>
    </source>
</evidence>
<feature type="domain" description="Acyl-CoA dehydrogenase/oxidase C-terminal" evidence="6">
    <location>
        <begin position="230"/>
        <end position="359"/>
    </location>
</feature>
<organism evidence="9 10">
    <name type="scientific">Paenibacillus validus</name>
    <dbReference type="NCBI Taxonomy" id="44253"/>
    <lineage>
        <taxon>Bacteria</taxon>
        <taxon>Bacillati</taxon>
        <taxon>Bacillota</taxon>
        <taxon>Bacilli</taxon>
        <taxon>Bacillales</taxon>
        <taxon>Paenibacillaceae</taxon>
        <taxon>Paenibacillus</taxon>
    </lineage>
</organism>
<evidence type="ECO:0000256" key="5">
    <source>
        <dbReference type="RuleBase" id="RU362125"/>
    </source>
</evidence>
<evidence type="ECO:0000256" key="2">
    <source>
        <dbReference type="ARBA" id="ARBA00009347"/>
    </source>
</evidence>
<keyword evidence="4 5" id="KW-0274">FAD</keyword>
<dbReference type="RefSeq" id="WP_127606543.1">
    <property type="nucleotide sequence ID" value="NZ_JARTHJ010000005.1"/>
</dbReference>
<dbReference type="PROSITE" id="PS00072">
    <property type="entry name" value="ACYL_COA_DH_1"/>
    <property type="match status" value="1"/>
</dbReference>
<dbReference type="SUPFAM" id="SSF56645">
    <property type="entry name" value="Acyl-CoA dehydrogenase NM domain-like"/>
    <property type="match status" value="1"/>
</dbReference>
<keyword evidence="5" id="KW-0560">Oxidoreductase</keyword>